<dbReference type="Pfam" id="PF02086">
    <property type="entry name" value="MethyltransfD12"/>
    <property type="match status" value="1"/>
</dbReference>
<dbReference type="Gene3D" id="1.10.1020.10">
    <property type="entry name" value="Adenine-specific Methyltransferase, Domain 2"/>
    <property type="match status" value="1"/>
</dbReference>
<dbReference type="GO" id="GO:0008168">
    <property type="term" value="F:methyltransferase activity"/>
    <property type="evidence" value="ECO:0007669"/>
    <property type="project" value="UniProtKB-KW"/>
</dbReference>
<dbReference type="InterPro" id="IPR029063">
    <property type="entry name" value="SAM-dependent_MTases_sf"/>
</dbReference>
<reference evidence="7 8" key="1">
    <citation type="submission" date="2022-04" db="EMBL/GenBank/DDBJ databases">
        <title>Positive selection, recombination, and allopatry shape intraspecific diversity of widespread and dominant cyanobacteria.</title>
        <authorList>
            <person name="Wei J."/>
            <person name="Shu W."/>
            <person name="Hu C."/>
        </authorList>
    </citation>
    <scope>NUCLEOTIDE SEQUENCE [LARGE SCALE GENOMIC DNA]</scope>
    <source>
        <strain evidence="7 8">GB2-A5</strain>
    </source>
</reference>
<comment type="similarity">
    <text evidence="1">Belongs to the N(4)/N(6)-methyltransferase family.</text>
</comment>
<comment type="caution">
    <text evidence="7">The sequence shown here is derived from an EMBL/GenBank/DDBJ whole genome shotgun (WGS) entry which is preliminary data.</text>
</comment>
<accession>A0ABV0JNW2</accession>
<evidence type="ECO:0000256" key="6">
    <source>
        <dbReference type="ARBA" id="ARBA00047942"/>
    </source>
</evidence>
<dbReference type="InterPro" id="IPR012327">
    <property type="entry name" value="MeTrfase_D12"/>
</dbReference>
<comment type="catalytic activity">
    <reaction evidence="6">
        <text>a 2'-deoxyadenosine in DNA + S-adenosyl-L-methionine = an N(6)-methyl-2'-deoxyadenosine in DNA + S-adenosyl-L-homocysteine + H(+)</text>
        <dbReference type="Rhea" id="RHEA:15197"/>
        <dbReference type="Rhea" id="RHEA-COMP:12418"/>
        <dbReference type="Rhea" id="RHEA-COMP:12419"/>
        <dbReference type="ChEBI" id="CHEBI:15378"/>
        <dbReference type="ChEBI" id="CHEBI:57856"/>
        <dbReference type="ChEBI" id="CHEBI:59789"/>
        <dbReference type="ChEBI" id="CHEBI:90615"/>
        <dbReference type="ChEBI" id="CHEBI:90616"/>
        <dbReference type="EC" id="2.1.1.72"/>
    </reaction>
</comment>
<proteinExistence type="inferred from homology"/>
<name>A0ABV0JNW2_9CYAN</name>
<dbReference type="InterPro" id="IPR023095">
    <property type="entry name" value="Ade_MeTrfase_dom_2"/>
</dbReference>
<keyword evidence="5" id="KW-0949">S-adenosyl-L-methionine</keyword>
<dbReference type="EC" id="2.1.1.72" evidence="2"/>
<evidence type="ECO:0000256" key="3">
    <source>
        <dbReference type="ARBA" id="ARBA00022603"/>
    </source>
</evidence>
<dbReference type="SUPFAM" id="SSF53335">
    <property type="entry name" value="S-adenosyl-L-methionine-dependent methyltransferases"/>
    <property type="match status" value="1"/>
</dbReference>
<evidence type="ECO:0000256" key="5">
    <source>
        <dbReference type="ARBA" id="ARBA00022691"/>
    </source>
</evidence>
<dbReference type="PANTHER" id="PTHR30481">
    <property type="entry name" value="DNA ADENINE METHYLASE"/>
    <property type="match status" value="1"/>
</dbReference>
<protein>
    <recommendedName>
        <fullName evidence="2">site-specific DNA-methyltransferase (adenine-specific)</fullName>
        <ecNumber evidence="2">2.1.1.72</ecNumber>
    </recommendedName>
</protein>
<dbReference type="Proteomes" id="UP001442494">
    <property type="component" value="Unassembled WGS sequence"/>
</dbReference>
<gene>
    <name evidence="7" type="ORF">NDI37_10760</name>
</gene>
<dbReference type="PIRSF" id="PIRSF000398">
    <property type="entry name" value="M_m6A_EcoRV"/>
    <property type="match status" value="1"/>
</dbReference>
<keyword evidence="4" id="KW-0808">Transferase</keyword>
<evidence type="ECO:0000256" key="2">
    <source>
        <dbReference type="ARBA" id="ARBA00011900"/>
    </source>
</evidence>
<dbReference type="InterPro" id="IPR012263">
    <property type="entry name" value="M_m6A_EcoRV"/>
</dbReference>
<dbReference type="GO" id="GO:0032259">
    <property type="term" value="P:methylation"/>
    <property type="evidence" value="ECO:0007669"/>
    <property type="project" value="UniProtKB-KW"/>
</dbReference>
<sequence length="314" mass="36592">MSKIIKSPLRYPGGKSKVVQYLLPYVPLNVSDFREPFIGGGSVFFAVKSVFDRQVNKYWINDINLDLYLFWKYARDDIDNLVTAIAKLKNDYSCGRELYNYLNNKDNICCEFDRAVRFFIMNRITFSGVMDSGGYSQQAFEKRFTQSSIDRLKNVSIYLSGVTITQGDYERLLVEEGENVFVFLDPPYYQPAKSKLYGVKGDLHTNFDHERFADDMKKCQHRWLITYDDCPEIRNLFSFAEIIEFQVQYGMNNYKQKKAAKGRELIIKNYSCSMPKHQEKKAQMLALEDVGKPAQLFNDLFSTIKDEEITIEDS</sequence>
<evidence type="ECO:0000313" key="8">
    <source>
        <dbReference type="Proteomes" id="UP001442494"/>
    </source>
</evidence>
<evidence type="ECO:0000256" key="4">
    <source>
        <dbReference type="ARBA" id="ARBA00022679"/>
    </source>
</evidence>
<evidence type="ECO:0000256" key="1">
    <source>
        <dbReference type="ARBA" id="ARBA00006594"/>
    </source>
</evidence>
<dbReference type="Gene3D" id="3.40.50.150">
    <property type="entry name" value="Vaccinia Virus protein VP39"/>
    <property type="match status" value="1"/>
</dbReference>
<dbReference type="PANTHER" id="PTHR30481:SF2">
    <property type="entry name" value="SITE-SPECIFIC DNA-METHYLTRANSFERASE (ADENINE-SPECIFIC)"/>
    <property type="match status" value="1"/>
</dbReference>
<dbReference type="PRINTS" id="PR00505">
    <property type="entry name" value="D12N6MTFRASE"/>
</dbReference>
<keyword evidence="8" id="KW-1185">Reference proteome</keyword>
<organism evidence="7 8">
    <name type="scientific">Funiculus sociatus GB2-A5</name>
    <dbReference type="NCBI Taxonomy" id="2933946"/>
    <lineage>
        <taxon>Bacteria</taxon>
        <taxon>Bacillati</taxon>
        <taxon>Cyanobacteriota</taxon>
        <taxon>Cyanophyceae</taxon>
        <taxon>Coleofasciculales</taxon>
        <taxon>Coleofasciculaceae</taxon>
        <taxon>Funiculus</taxon>
    </lineage>
</organism>
<keyword evidence="3 7" id="KW-0489">Methyltransferase</keyword>
<dbReference type="EMBL" id="JAMPKK010000019">
    <property type="protein sequence ID" value="MEP0864950.1"/>
    <property type="molecule type" value="Genomic_DNA"/>
</dbReference>
<evidence type="ECO:0000313" key="7">
    <source>
        <dbReference type="EMBL" id="MEP0864950.1"/>
    </source>
</evidence>